<keyword evidence="5" id="KW-1278">Translocase</keyword>
<keyword evidence="3" id="KW-0186">Copper</keyword>
<evidence type="ECO:0000256" key="2">
    <source>
        <dbReference type="ARBA" id="ARBA00022723"/>
    </source>
</evidence>
<evidence type="ECO:0000256" key="7">
    <source>
        <dbReference type="SAM" id="Phobius"/>
    </source>
</evidence>
<dbReference type="AlphaFoldDB" id="A0A0P7HXG1"/>
<organism evidence="9 10">
    <name type="scientific">Halolamina pelagica</name>
    <dbReference type="NCBI Taxonomy" id="699431"/>
    <lineage>
        <taxon>Archaea</taxon>
        <taxon>Methanobacteriati</taxon>
        <taxon>Methanobacteriota</taxon>
        <taxon>Stenosarchaea group</taxon>
        <taxon>Halobacteria</taxon>
        <taxon>Halobacteriales</taxon>
        <taxon>Haloferacaceae</taxon>
    </lineage>
</organism>
<evidence type="ECO:0000313" key="9">
    <source>
        <dbReference type="EMBL" id="KPN29064.1"/>
    </source>
</evidence>
<dbReference type="CDD" id="cd00371">
    <property type="entry name" value="HMA"/>
    <property type="match status" value="2"/>
</dbReference>
<dbReference type="InterPro" id="IPR036163">
    <property type="entry name" value="HMA_dom_sf"/>
</dbReference>
<feature type="transmembrane region" description="Helical" evidence="7">
    <location>
        <begin position="203"/>
        <end position="221"/>
    </location>
</feature>
<proteinExistence type="predicted"/>
<keyword evidence="4" id="KW-0460">Magnesium</keyword>
<keyword evidence="3" id="KW-0187">Copper transport</keyword>
<dbReference type="NCBIfam" id="TIGR00003">
    <property type="entry name" value="copper ion binding protein"/>
    <property type="match status" value="2"/>
</dbReference>
<evidence type="ECO:0000256" key="6">
    <source>
        <dbReference type="SAM" id="MobiDB-lite"/>
    </source>
</evidence>
<name>A0A0P7HXG1_9EURY</name>
<comment type="subcellular location">
    <subcellularLocation>
        <location evidence="1">Endomembrane system</location>
        <topology evidence="1">Multi-pass membrane protein</topology>
    </subcellularLocation>
</comment>
<keyword evidence="7" id="KW-1133">Transmembrane helix</keyword>
<evidence type="ECO:0000256" key="3">
    <source>
        <dbReference type="ARBA" id="ARBA00022796"/>
    </source>
</evidence>
<keyword evidence="10" id="KW-1185">Reference proteome</keyword>
<evidence type="ECO:0000259" key="8">
    <source>
        <dbReference type="PROSITE" id="PS50846"/>
    </source>
</evidence>
<keyword evidence="3" id="KW-0813">Transport</keyword>
<evidence type="ECO:0000256" key="1">
    <source>
        <dbReference type="ARBA" id="ARBA00004127"/>
    </source>
</evidence>
<keyword evidence="7" id="KW-0472">Membrane</keyword>
<reference evidence="10" key="1">
    <citation type="submission" date="2013-11" db="EMBL/GenBank/DDBJ databases">
        <authorList>
            <person name="Hoang H.T."/>
            <person name="Killian M.L."/>
            <person name="Madson D.M."/>
            <person name="Arruda P.H.E."/>
            <person name="Sun D."/>
            <person name="Schwartz K.J."/>
            <person name="Yoon K."/>
        </authorList>
    </citation>
    <scope>NUCLEOTIDE SEQUENCE [LARGE SCALE GENOMIC DNA]</scope>
    <source>
        <strain evidence="10">CDK2</strain>
    </source>
</reference>
<feature type="domain" description="HMA" evidence="8">
    <location>
        <begin position="112"/>
        <end position="178"/>
    </location>
</feature>
<dbReference type="PANTHER" id="PTHR43520:SF8">
    <property type="entry name" value="P-TYPE CU(+) TRANSPORTER"/>
    <property type="match status" value="1"/>
</dbReference>
<dbReference type="PROSITE" id="PS50846">
    <property type="entry name" value="HMA_2"/>
    <property type="match status" value="2"/>
</dbReference>
<dbReference type="PANTHER" id="PTHR43520">
    <property type="entry name" value="ATP7, ISOFORM B"/>
    <property type="match status" value="1"/>
</dbReference>
<dbReference type="Pfam" id="PF00403">
    <property type="entry name" value="HMA"/>
    <property type="match status" value="2"/>
</dbReference>
<accession>A0A0P7HXG1</accession>
<dbReference type="SUPFAM" id="SSF55008">
    <property type="entry name" value="HMA, heavy metal-associated domain"/>
    <property type="match status" value="2"/>
</dbReference>
<comment type="caution">
    <text evidence="9">The sequence shown here is derived from an EMBL/GenBank/DDBJ whole genome shotgun (WGS) entry which is preliminary data.</text>
</comment>
<evidence type="ECO:0000313" key="10">
    <source>
        <dbReference type="Proteomes" id="UP000050535"/>
    </source>
</evidence>
<dbReference type="GO" id="GO:0055070">
    <property type="term" value="P:copper ion homeostasis"/>
    <property type="evidence" value="ECO:0007669"/>
    <property type="project" value="TreeGrafter"/>
</dbReference>
<keyword evidence="3" id="KW-0406">Ion transport</keyword>
<dbReference type="InterPro" id="IPR006121">
    <property type="entry name" value="HMA_dom"/>
</dbReference>
<dbReference type="GO" id="GO:0043682">
    <property type="term" value="F:P-type divalent copper transporter activity"/>
    <property type="evidence" value="ECO:0007669"/>
    <property type="project" value="TreeGrafter"/>
</dbReference>
<protein>
    <submittedName>
        <fullName evidence="9">Zinc/cadmium/mercury/lead-transporting ATPase</fullName>
    </submittedName>
</protein>
<dbReference type="GO" id="GO:0005507">
    <property type="term" value="F:copper ion binding"/>
    <property type="evidence" value="ECO:0007669"/>
    <property type="project" value="InterPro"/>
</dbReference>
<feature type="compositionally biased region" description="Basic and acidic residues" evidence="6">
    <location>
        <begin position="1"/>
        <end position="12"/>
    </location>
</feature>
<dbReference type="PATRIC" id="fig|699431.3.peg.3386"/>
<dbReference type="EMBL" id="LGUC01000002">
    <property type="protein sequence ID" value="KPN29064.1"/>
    <property type="molecule type" value="Genomic_DNA"/>
</dbReference>
<dbReference type="Proteomes" id="UP000050535">
    <property type="component" value="Unassembled WGS sequence"/>
</dbReference>
<keyword evidence="7" id="KW-0812">Transmembrane</keyword>
<gene>
    <name evidence="9" type="ORF">SY89_03298</name>
</gene>
<feature type="domain" description="HMA" evidence="8">
    <location>
        <begin position="40"/>
        <end position="106"/>
    </location>
</feature>
<evidence type="ECO:0000256" key="5">
    <source>
        <dbReference type="ARBA" id="ARBA00022967"/>
    </source>
</evidence>
<dbReference type="Gene3D" id="3.30.70.100">
    <property type="match status" value="2"/>
</dbReference>
<dbReference type="STRING" id="699431.SY89_03298"/>
<feature type="region of interest" description="Disordered" evidence="6">
    <location>
        <begin position="1"/>
        <end position="48"/>
    </location>
</feature>
<sequence length="222" mass="23010">MSGPNDSERADGGGEGGTPPPERDRAGDSDAPEPVDTPSASVELRVPGMDCPSCAGKVEQSVRKLDGIDGVDPEVTTGKLTVDYDPDSAEAEDVAERVEKAGYEIDDGVGEATETFTAPTMDCPSCAGTVENAITAVDGVTGYRTEPTTGKVVVTFDQSRTTADAVRGTIEGAGYEVVDSSVDGDGGVAEPDNVWRSRRAIKTWISGVFTLLGLAFEFLLGG</sequence>
<dbReference type="InterPro" id="IPR006122">
    <property type="entry name" value="HMA_Cu_ion-bd"/>
</dbReference>
<evidence type="ECO:0000256" key="4">
    <source>
        <dbReference type="ARBA" id="ARBA00022842"/>
    </source>
</evidence>
<dbReference type="FunFam" id="3.30.70.100:FF:000001">
    <property type="entry name" value="ATPase copper transporting beta"/>
    <property type="match status" value="1"/>
</dbReference>
<keyword evidence="2" id="KW-0479">Metal-binding</keyword>
<dbReference type="GO" id="GO:0016020">
    <property type="term" value="C:membrane"/>
    <property type="evidence" value="ECO:0007669"/>
    <property type="project" value="TreeGrafter"/>
</dbReference>